<evidence type="ECO:0000313" key="1">
    <source>
        <dbReference type="EMBL" id="KAF4460632.1"/>
    </source>
</evidence>
<reference evidence="1 2" key="1">
    <citation type="submission" date="2020-01" db="EMBL/GenBank/DDBJ databases">
        <title>Identification and distribution of gene clusters putatively required for synthesis of sphingolipid metabolism inhibitors in phylogenetically diverse species of the filamentous fungus Fusarium.</title>
        <authorList>
            <person name="Kim H.-S."/>
            <person name="Busman M."/>
            <person name="Brown D.W."/>
            <person name="Divon H."/>
            <person name="Uhlig S."/>
            <person name="Proctor R.H."/>
        </authorList>
    </citation>
    <scope>NUCLEOTIDE SEQUENCE [LARGE SCALE GENOMIC DNA]</scope>
    <source>
        <strain evidence="1 2">NRRL 20459</strain>
    </source>
</reference>
<protein>
    <submittedName>
        <fullName evidence="1">Uncharacterized protein</fullName>
    </submittedName>
</protein>
<gene>
    <name evidence="1" type="ORF">FALBO_12590</name>
</gene>
<accession>A0A8H4L2V7</accession>
<keyword evidence="2" id="KW-1185">Reference proteome</keyword>
<organism evidence="1 2">
    <name type="scientific">Fusarium albosuccineum</name>
    <dbReference type="NCBI Taxonomy" id="1237068"/>
    <lineage>
        <taxon>Eukaryota</taxon>
        <taxon>Fungi</taxon>
        <taxon>Dikarya</taxon>
        <taxon>Ascomycota</taxon>
        <taxon>Pezizomycotina</taxon>
        <taxon>Sordariomycetes</taxon>
        <taxon>Hypocreomycetidae</taxon>
        <taxon>Hypocreales</taxon>
        <taxon>Nectriaceae</taxon>
        <taxon>Fusarium</taxon>
        <taxon>Fusarium decemcellulare species complex</taxon>
    </lineage>
</organism>
<proteinExistence type="predicted"/>
<dbReference type="AlphaFoldDB" id="A0A8H4L2V7"/>
<name>A0A8H4L2V7_9HYPO</name>
<dbReference type="Proteomes" id="UP000554235">
    <property type="component" value="Unassembled WGS sequence"/>
</dbReference>
<evidence type="ECO:0000313" key="2">
    <source>
        <dbReference type="Proteomes" id="UP000554235"/>
    </source>
</evidence>
<comment type="caution">
    <text evidence="1">The sequence shown here is derived from an EMBL/GenBank/DDBJ whole genome shotgun (WGS) entry which is preliminary data.</text>
</comment>
<sequence length="186" mass="20625">MLLTLLGSPPKAAPEAVSLDSKKVSRCPCPSSRALAPDTAVIDAIVDAGLSNSLLVWAYDRQGSQQRVLAMRSDVGIAMRCVVPMHPWISGTGWTRYGVRNPNLSCVRFVDMRAWAKQGHPPSIMIPIRQSSERKRKSHVVERILLGRFSKAVISNARGKNQEFLNSELITRPIRIQKRLLILGFA</sequence>
<dbReference type="EMBL" id="JAADYS010001902">
    <property type="protein sequence ID" value="KAF4460632.1"/>
    <property type="molecule type" value="Genomic_DNA"/>
</dbReference>